<keyword evidence="2" id="KW-0687">Ribonucleoprotein</keyword>
<reference evidence="3 4" key="1">
    <citation type="submission" date="2017-09" db="EMBL/GenBank/DDBJ databases">
        <title>WGS assembly of Aquilegia coerulea Goldsmith.</title>
        <authorList>
            <person name="Hodges S."/>
            <person name="Kramer E."/>
            <person name="Nordborg M."/>
            <person name="Tomkins J."/>
            <person name="Borevitz J."/>
            <person name="Derieg N."/>
            <person name="Yan J."/>
            <person name="Mihaltcheva S."/>
            <person name="Hayes R.D."/>
            <person name="Rokhsar D."/>
        </authorList>
    </citation>
    <scope>NUCLEOTIDE SEQUENCE [LARGE SCALE GENOMIC DNA]</scope>
    <source>
        <strain evidence="4">cv. Goldsmith</strain>
    </source>
</reference>
<dbReference type="PANTHER" id="PTHR37264:SF1">
    <property type="entry name" value="RIBOSOMAL PROTEIN L31"/>
    <property type="match status" value="1"/>
</dbReference>
<keyword evidence="4" id="KW-1185">Reference proteome</keyword>
<organism evidence="3 4">
    <name type="scientific">Aquilegia coerulea</name>
    <name type="common">Rocky mountain columbine</name>
    <dbReference type="NCBI Taxonomy" id="218851"/>
    <lineage>
        <taxon>Eukaryota</taxon>
        <taxon>Viridiplantae</taxon>
        <taxon>Streptophyta</taxon>
        <taxon>Embryophyta</taxon>
        <taxon>Tracheophyta</taxon>
        <taxon>Spermatophyta</taxon>
        <taxon>Magnoliopsida</taxon>
        <taxon>Ranunculales</taxon>
        <taxon>Ranunculaceae</taxon>
        <taxon>Thalictroideae</taxon>
        <taxon>Aquilegia</taxon>
    </lineage>
</organism>
<evidence type="ECO:0000313" key="4">
    <source>
        <dbReference type="Proteomes" id="UP000230069"/>
    </source>
</evidence>
<dbReference type="OrthoDB" id="1840965at2759"/>
<keyword evidence="1" id="KW-0689">Ribosomal protein</keyword>
<evidence type="ECO:0000313" key="3">
    <source>
        <dbReference type="EMBL" id="PIA36758.1"/>
    </source>
</evidence>
<dbReference type="AlphaFoldDB" id="A0A2G5CZT0"/>
<evidence type="ECO:0000256" key="1">
    <source>
        <dbReference type="ARBA" id="ARBA00022980"/>
    </source>
</evidence>
<dbReference type="GO" id="GO:1990904">
    <property type="term" value="C:ribonucleoprotein complex"/>
    <property type="evidence" value="ECO:0007669"/>
    <property type="project" value="UniProtKB-KW"/>
</dbReference>
<accession>A0A2G5CZT0</accession>
<proteinExistence type="predicted"/>
<dbReference type="GO" id="GO:0005840">
    <property type="term" value="C:ribosome"/>
    <property type="evidence" value="ECO:0007669"/>
    <property type="project" value="UniProtKB-KW"/>
</dbReference>
<dbReference type="SUPFAM" id="SSF143800">
    <property type="entry name" value="L28p-like"/>
    <property type="match status" value="1"/>
</dbReference>
<dbReference type="InterPro" id="IPR034704">
    <property type="entry name" value="Ribosomal_bL28/bL31-like_sf"/>
</dbReference>
<dbReference type="EMBL" id="KZ305049">
    <property type="protein sequence ID" value="PIA36758.1"/>
    <property type="molecule type" value="Genomic_DNA"/>
</dbReference>
<dbReference type="PANTHER" id="PTHR37264">
    <property type="entry name" value="RIBOSOMAL PROTEIN L31"/>
    <property type="match status" value="1"/>
</dbReference>
<protein>
    <submittedName>
        <fullName evidence="3">Uncharacterized protein</fullName>
    </submittedName>
</protein>
<dbReference type="Proteomes" id="UP000230069">
    <property type="component" value="Unassembled WGS sequence"/>
</dbReference>
<dbReference type="FunCoup" id="A0A2G5CZT0">
    <property type="interactions" value="1110"/>
</dbReference>
<gene>
    <name evidence="3" type="ORF">AQUCO_03200022v1</name>
</gene>
<dbReference type="InParanoid" id="A0A2G5CZT0"/>
<sequence>MRKGFHPQRQWISYVTQSGRLINIMMTKIHHVGKVYHFGAQRQMAQSVGQVAKFNRKYGLKTEEDDGK</sequence>
<evidence type="ECO:0000256" key="2">
    <source>
        <dbReference type="ARBA" id="ARBA00023274"/>
    </source>
</evidence>
<name>A0A2G5CZT0_AQUCA</name>
<dbReference type="STRING" id="218851.A0A2G5CZT0"/>
<dbReference type="CDD" id="cd23697">
    <property type="entry name" value="At5g55125"/>
    <property type="match status" value="1"/>
</dbReference>